<reference evidence="2" key="1">
    <citation type="journal article" date="2005" name="Genome Res.">
        <title>Sequence, annotation, and analysis of synteny between rice chromosome 3 and diverged grass species.</title>
        <authorList>
            <consortium name="Rice Chromosome 3 Sequencing Consortium"/>
            <person name="Buell C.R."/>
            <person name="Yuan Q."/>
            <person name="Ouyang S."/>
            <person name="Liu J."/>
            <person name="Zhu W."/>
            <person name="Wang A."/>
            <person name="Maiti R."/>
            <person name="Haas B."/>
            <person name="Wortman J."/>
            <person name="Pertea M."/>
            <person name="Jones K.M."/>
            <person name="Kim M."/>
            <person name="Overton L."/>
            <person name="Tsitrin T."/>
            <person name="Fadrosh D."/>
            <person name="Bera J."/>
            <person name="Weaver B."/>
            <person name="Jin S."/>
            <person name="Johri S."/>
            <person name="Reardon M."/>
            <person name="Webb K."/>
            <person name="Hill J."/>
            <person name="Moffat K."/>
            <person name="Tallon L."/>
            <person name="Van Aken S."/>
            <person name="Lewis M."/>
            <person name="Utterback T."/>
            <person name="Feldblyum T."/>
            <person name="Zismann V."/>
            <person name="Iobst S."/>
            <person name="Hsiao J."/>
            <person name="de Vazeille A.R."/>
            <person name="Salzberg S.L."/>
            <person name="White O."/>
            <person name="Fraser C."/>
            <person name="Yu Y."/>
            <person name="Kim H."/>
            <person name="Rambo T."/>
            <person name="Currie J."/>
            <person name="Collura K."/>
            <person name="Kernodle-Thompson S."/>
            <person name="Wei F."/>
            <person name="Kudrna K."/>
            <person name="Ammiraju J.S."/>
            <person name="Luo M."/>
            <person name="Goicoechea J.L."/>
            <person name="Wing R.A."/>
            <person name="Henry D."/>
            <person name="Oates R."/>
            <person name="Palmer M."/>
            <person name="Pries G."/>
            <person name="Saski C."/>
            <person name="Simmons J."/>
            <person name="Soderlund C."/>
            <person name="Nelson W."/>
            <person name="de la Bastide M."/>
            <person name="Spiegel L."/>
            <person name="Nascimento L."/>
            <person name="Huang E."/>
            <person name="Preston R."/>
            <person name="Zutavern T."/>
            <person name="Palmer L."/>
            <person name="O'Shaughnessy A."/>
            <person name="Dike S."/>
            <person name="McCombie W.R."/>
            <person name="Minx P."/>
            <person name="Cordum H."/>
            <person name="Wilson R."/>
            <person name="Jin W."/>
            <person name="Lee H.R."/>
            <person name="Jiang J."/>
            <person name="Jackson S."/>
        </authorList>
    </citation>
    <scope>NUCLEOTIDE SEQUENCE [LARGE SCALE GENOMIC DNA]</scope>
</reference>
<protein>
    <submittedName>
        <fullName evidence="2">Uncharacterized protein</fullName>
    </submittedName>
</protein>
<organism evidence="2">
    <name type="scientific">Oryza sativa subsp. japonica</name>
    <name type="common">Rice</name>
    <dbReference type="NCBI Taxonomy" id="39947"/>
    <lineage>
        <taxon>Eukaryota</taxon>
        <taxon>Viridiplantae</taxon>
        <taxon>Streptophyta</taxon>
        <taxon>Embryophyta</taxon>
        <taxon>Tracheophyta</taxon>
        <taxon>Spermatophyta</taxon>
        <taxon>Magnoliopsida</taxon>
        <taxon>Liliopsida</taxon>
        <taxon>Poales</taxon>
        <taxon>Poaceae</taxon>
        <taxon>BOP clade</taxon>
        <taxon>Oryzoideae</taxon>
        <taxon>Oryzeae</taxon>
        <taxon>Oryzinae</taxon>
        <taxon>Oryza</taxon>
        <taxon>Oryza sativa</taxon>
    </lineage>
</organism>
<dbReference type="AlphaFoldDB" id="Q10MG1"/>
<sequence length="199" mass="22137">MASASPPIAAPGIEFMAPPPGRDHTQDCSLTYAQWKEVDASTRHRLSLDTRAALGYIAQRIFARFMAITKLTLRCAQGSGTDSLSDDGARHVVAVLPSERLARLKLRGLRGRQTLRFRTLRRKQQVDCNHCGTSFHTEIDQMRATTIPISEVAIDNMSSFKQKSGATVRVTDKEFYSDKTGSLPYREGSDISESYLEIN</sequence>
<reference evidence="2" key="2">
    <citation type="submission" date="2006-06" db="EMBL/GenBank/DDBJ databases">
        <authorList>
            <person name="Buell R."/>
            <person name="Wing R.A."/>
            <person name="McCombie W.A."/>
            <person name="Ouyang S."/>
        </authorList>
    </citation>
    <scope>NUCLEOTIDE SEQUENCE</scope>
</reference>
<feature type="compositionally biased region" description="Low complexity" evidence="1">
    <location>
        <begin position="1"/>
        <end position="11"/>
    </location>
</feature>
<gene>
    <name evidence="2" type="ordered locus">LOC_Os03g19660</name>
</gene>
<evidence type="ECO:0000256" key="1">
    <source>
        <dbReference type="SAM" id="MobiDB-lite"/>
    </source>
</evidence>
<proteinExistence type="predicted"/>
<accession>Q10MG1</accession>
<feature type="region of interest" description="Disordered" evidence="1">
    <location>
        <begin position="1"/>
        <end position="24"/>
    </location>
</feature>
<dbReference type="EMBL" id="DP000009">
    <property type="protein sequence ID" value="ABF95568.1"/>
    <property type="molecule type" value="Genomic_DNA"/>
</dbReference>
<name>Q10MG1_ORYSJ</name>
<evidence type="ECO:0000313" key="2">
    <source>
        <dbReference type="EMBL" id="ABF95568.1"/>
    </source>
</evidence>